<organism evidence="1 2">
    <name type="scientific">Streblomastix strix</name>
    <dbReference type="NCBI Taxonomy" id="222440"/>
    <lineage>
        <taxon>Eukaryota</taxon>
        <taxon>Metamonada</taxon>
        <taxon>Preaxostyla</taxon>
        <taxon>Oxymonadida</taxon>
        <taxon>Streblomastigidae</taxon>
        <taxon>Streblomastix</taxon>
    </lineage>
</organism>
<accession>A0A5J4T3Q9</accession>
<feature type="non-terminal residue" evidence="1">
    <location>
        <position position="127"/>
    </location>
</feature>
<dbReference type="AlphaFoldDB" id="A0A5J4T3Q9"/>
<sequence>MRFRMKMTKEQMIAKVVKGVKASVVIMNQFQMIERGKYKFLNQHHKNDRKHFISQRNRNIWTRLKYLYGTVKGNSQRLMKTQIIRHSIKLAIQTTISKQLIIGAKVQGDRISDIIWTEPLHMISHKQ</sequence>
<gene>
    <name evidence="1" type="ORF">EZS28_051387</name>
</gene>
<proteinExistence type="predicted"/>
<dbReference type="Proteomes" id="UP000324800">
    <property type="component" value="Unassembled WGS sequence"/>
</dbReference>
<reference evidence="1 2" key="1">
    <citation type="submission" date="2019-03" db="EMBL/GenBank/DDBJ databases">
        <title>Single cell metagenomics reveals metabolic interactions within the superorganism composed of flagellate Streblomastix strix and complex community of Bacteroidetes bacteria on its surface.</title>
        <authorList>
            <person name="Treitli S.C."/>
            <person name="Kolisko M."/>
            <person name="Husnik F."/>
            <person name="Keeling P."/>
            <person name="Hampl V."/>
        </authorList>
    </citation>
    <scope>NUCLEOTIDE SEQUENCE [LARGE SCALE GENOMIC DNA]</scope>
    <source>
        <strain evidence="1">ST1C</strain>
    </source>
</reference>
<evidence type="ECO:0000313" key="2">
    <source>
        <dbReference type="Proteomes" id="UP000324800"/>
    </source>
</evidence>
<protein>
    <submittedName>
        <fullName evidence="1">Uncharacterized protein</fullName>
    </submittedName>
</protein>
<name>A0A5J4T3Q9_9EUKA</name>
<evidence type="ECO:0000313" key="1">
    <source>
        <dbReference type="EMBL" id="KAA6353086.1"/>
    </source>
</evidence>
<dbReference type="EMBL" id="SNRW01038791">
    <property type="protein sequence ID" value="KAA6353086.1"/>
    <property type="molecule type" value="Genomic_DNA"/>
</dbReference>
<comment type="caution">
    <text evidence="1">The sequence shown here is derived from an EMBL/GenBank/DDBJ whole genome shotgun (WGS) entry which is preliminary data.</text>
</comment>